<proteinExistence type="predicted"/>
<keyword evidence="2" id="KW-1185">Reference proteome</keyword>
<protein>
    <submittedName>
        <fullName evidence="1">Uncharacterized protein</fullName>
    </submittedName>
</protein>
<organism evidence="1 2">
    <name type="scientific">Xylaria curta</name>
    <dbReference type="NCBI Taxonomy" id="42375"/>
    <lineage>
        <taxon>Eukaryota</taxon>
        <taxon>Fungi</taxon>
        <taxon>Dikarya</taxon>
        <taxon>Ascomycota</taxon>
        <taxon>Pezizomycotina</taxon>
        <taxon>Sordariomycetes</taxon>
        <taxon>Xylariomycetidae</taxon>
        <taxon>Xylariales</taxon>
        <taxon>Xylariaceae</taxon>
        <taxon>Xylaria</taxon>
    </lineage>
</organism>
<dbReference type="Proteomes" id="UP001143856">
    <property type="component" value="Unassembled WGS sequence"/>
</dbReference>
<comment type="caution">
    <text evidence="1">The sequence shown here is derived from an EMBL/GenBank/DDBJ whole genome shotgun (WGS) entry which is preliminary data.</text>
</comment>
<name>A0ACC1PKT3_9PEZI</name>
<reference evidence="1" key="1">
    <citation type="submission" date="2022-10" db="EMBL/GenBank/DDBJ databases">
        <title>Genome Sequence of Xylaria curta.</title>
        <authorList>
            <person name="Buettner E."/>
        </authorList>
    </citation>
    <scope>NUCLEOTIDE SEQUENCE</scope>
    <source>
        <strain evidence="1">Babe10</strain>
    </source>
</reference>
<sequence>MAQTSSCLKLRVGHRRISVLFICLGVFALFTLFFALPGAVPTGPSLSKSLADHKFSLPKYTDKLNPFRPASHKPPAQKNSQYGGSSWYSNWNWRSPFSSSTTMDDTRSLLPPLKDRTPIYCYYDTTIERDAATKEADSALLLTWRRAWWAQGFKPIILSSVEAMNNPLYHVMQGAEMNPTLKKDVMRWLAWDNMGGGLLVDYKLFPMGSRQDHLLSFLRRGEFPELTRWEDLGGALFVGPQPKIAKVMAEALQNRQKKSAKDLISAVPSDSFRVDPSHEAIAYYDRKTVEKVYPKIAEGNSANRAQSLQSLNVLINYHLHNTWQDLFSQGIAVLKPFPAHTTTLIEPAMELAKRLATCHDSPIPASCPPNLPKCTPCVSSYPMKISTAARYQNITEIYTIGTVPHPYTLRILDAFRSDIDVAYIRRETERDHWLYRVFQELLGTGITASARVVTFKDIVAAEHETSHSLWLTEEEGAPLQDADWWFGFAVPSNVTDDGKSETPVPGPERRPKPIHDPADGPIPQDDELSREPELLAKARTIGKSKLEGDVRLREAIEAWNLADTEAWRFARAFLARSRGERHQWEKEESKYAGGAGRDIGDERRNRPTRWKDDEKLG</sequence>
<dbReference type="EMBL" id="JAPDGR010000180">
    <property type="protein sequence ID" value="KAJ2994246.1"/>
    <property type="molecule type" value="Genomic_DNA"/>
</dbReference>
<evidence type="ECO:0000313" key="1">
    <source>
        <dbReference type="EMBL" id="KAJ2994246.1"/>
    </source>
</evidence>
<accession>A0ACC1PKT3</accession>
<gene>
    <name evidence="1" type="ORF">NUW58_g1607</name>
</gene>
<evidence type="ECO:0000313" key="2">
    <source>
        <dbReference type="Proteomes" id="UP001143856"/>
    </source>
</evidence>